<feature type="transmembrane region" description="Helical" evidence="1">
    <location>
        <begin position="100"/>
        <end position="119"/>
    </location>
</feature>
<keyword evidence="3" id="KW-1185">Reference proteome</keyword>
<proteinExistence type="predicted"/>
<name>A0A556QJK0_9BACT</name>
<reference evidence="2 3" key="1">
    <citation type="submission" date="2019-07" db="EMBL/GenBank/DDBJ databases">
        <title>Description of 53C-WASEF.</title>
        <authorList>
            <person name="Pitt A."/>
            <person name="Hahn M.W."/>
        </authorList>
    </citation>
    <scope>NUCLEOTIDE SEQUENCE [LARGE SCALE GENOMIC DNA]</scope>
    <source>
        <strain evidence="2 3">53C-WASEF</strain>
    </source>
</reference>
<feature type="transmembrane region" description="Helical" evidence="1">
    <location>
        <begin position="62"/>
        <end position="88"/>
    </location>
</feature>
<keyword evidence="1" id="KW-0812">Transmembrane</keyword>
<sequence>MNRADQQPQEIDRKEKNMRRTRRIQTIGFVVLVGVVCVLWISVSALSYYSGKALQVSGEGNFWTVLVMGVTSWILGITICVFGFGVTVTRWLKTRSFSGAHFFGALVVVAILCVRHNFYMQGIRDGLMPIDEVAYVSFAHQTRALFGSEIQGSIILAAAQDTSAFDSTDAARARAFSKLLKDSVLSRWPQAYASIRVDDDSVWLERGGGFHRIGIQIFDRESYTGDNSAVREPEDTYYMPTELGLSKRVVFTSGD</sequence>
<accession>A0A556QJK0</accession>
<protein>
    <submittedName>
        <fullName evidence="2">Uncharacterized protein</fullName>
    </submittedName>
</protein>
<dbReference type="AlphaFoldDB" id="A0A556QJK0"/>
<evidence type="ECO:0000256" key="1">
    <source>
        <dbReference type="SAM" id="Phobius"/>
    </source>
</evidence>
<keyword evidence="1" id="KW-1133">Transmembrane helix</keyword>
<gene>
    <name evidence="2" type="ORF">FPL22_11915</name>
</gene>
<dbReference type="Proteomes" id="UP000315648">
    <property type="component" value="Unassembled WGS sequence"/>
</dbReference>
<evidence type="ECO:0000313" key="3">
    <source>
        <dbReference type="Proteomes" id="UP000315648"/>
    </source>
</evidence>
<keyword evidence="1" id="KW-0472">Membrane</keyword>
<organism evidence="2 3">
    <name type="scientific">Rariglobus hedericola</name>
    <dbReference type="NCBI Taxonomy" id="2597822"/>
    <lineage>
        <taxon>Bacteria</taxon>
        <taxon>Pseudomonadati</taxon>
        <taxon>Verrucomicrobiota</taxon>
        <taxon>Opitutia</taxon>
        <taxon>Opitutales</taxon>
        <taxon>Opitutaceae</taxon>
        <taxon>Rariglobus</taxon>
    </lineage>
</organism>
<feature type="transmembrane region" description="Helical" evidence="1">
    <location>
        <begin position="26"/>
        <end position="50"/>
    </location>
</feature>
<comment type="caution">
    <text evidence="2">The sequence shown here is derived from an EMBL/GenBank/DDBJ whole genome shotgun (WGS) entry which is preliminary data.</text>
</comment>
<evidence type="ECO:0000313" key="2">
    <source>
        <dbReference type="EMBL" id="TSJ76820.1"/>
    </source>
</evidence>
<dbReference type="EMBL" id="VMBG01000002">
    <property type="protein sequence ID" value="TSJ76820.1"/>
    <property type="molecule type" value="Genomic_DNA"/>
</dbReference>
<dbReference type="RefSeq" id="WP_144230620.1">
    <property type="nucleotide sequence ID" value="NZ_CBCRVV010000009.1"/>
</dbReference>